<name>A0A7C8IDF9_9PLEO</name>
<proteinExistence type="predicted"/>
<dbReference type="Proteomes" id="UP000481861">
    <property type="component" value="Unassembled WGS sequence"/>
</dbReference>
<sequence length="360" mass="38827">MPTKAGRSTLTQQQFIHEALDGFTDLPGRVYCGVCLVVGSLGFGKPQQRVGPCIVISIASWDRITRVPAYRARTRAPVPVPVPVPEHDAASLLASQQTAHPRLDAADLSLLRERPLCGLGLSSGRRITVAGRCPPPYRSNGSRPMQPLLALTASADIHRSGRPCPVFATRVFSATQGVSRCRQHGLPISAAQGNYQDKNLVPHSLFACFEAGVGKQQGLVTGDTYSVRTMYDGVRGGPFWAHGTNHCAGSVILNFSDAPSEIGPDSWERRHARPEKAGRRSSSGAHMIARCKTAEGQPFVCTCVALASQVPEDGEIRRREPCALQLASAQPVTACANQRRGGKQRRQLLRKGCRSLIEVN</sequence>
<protein>
    <submittedName>
        <fullName evidence="2">Uncharacterized protein</fullName>
    </submittedName>
</protein>
<evidence type="ECO:0000313" key="2">
    <source>
        <dbReference type="EMBL" id="KAF2876914.1"/>
    </source>
</evidence>
<feature type="compositionally biased region" description="Basic and acidic residues" evidence="1">
    <location>
        <begin position="266"/>
        <end position="278"/>
    </location>
</feature>
<dbReference type="AlphaFoldDB" id="A0A7C8IDF9"/>
<comment type="caution">
    <text evidence="2">The sequence shown here is derived from an EMBL/GenBank/DDBJ whole genome shotgun (WGS) entry which is preliminary data.</text>
</comment>
<dbReference type="EMBL" id="JAADJZ010000002">
    <property type="protein sequence ID" value="KAF2876914.1"/>
    <property type="molecule type" value="Genomic_DNA"/>
</dbReference>
<feature type="region of interest" description="Disordered" evidence="1">
    <location>
        <begin position="264"/>
        <end position="284"/>
    </location>
</feature>
<reference evidence="2 3" key="1">
    <citation type="submission" date="2020-01" db="EMBL/GenBank/DDBJ databases">
        <authorList>
            <consortium name="DOE Joint Genome Institute"/>
            <person name="Haridas S."/>
            <person name="Albert R."/>
            <person name="Binder M."/>
            <person name="Bloem J."/>
            <person name="Labutti K."/>
            <person name="Salamov A."/>
            <person name="Andreopoulos B."/>
            <person name="Baker S.E."/>
            <person name="Barry K."/>
            <person name="Bills G."/>
            <person name="Bluhm B.H."/>
            <person name="Cannon C."/>
            <person name="Castanera R."/>
            <person name="Culley D.E."/>
            <person name="Daum C."/>
            <person name="Ezra D."/>
            <person name="Gonzalez J.B."/>
            <person name="Henrissat B."/>
            <person name="Kuo A."/>
            <person name="Liang C."/>
            <person name="Lipzen A."/>
            <person name="Lutzoni F."/>
            <person name="Magnuson J."/>
            <person name="Mondo S."/>
            <person name="Nolan M."/>
            <person name="Ohm R."/>
            <person name="Pangilinan J."/>
            <person name="Park H.-J.H."/>
            <person name="Ramirez L."/>
            <person name="Alfaro M."/>
            <person name="Sun H."/>
            <person name="Tritt A."/>
            <person name="Yoshinaga Y."/>
            <person name="Zwiers L.-H.L."/>
            <person name="Turgeon B.G."/>
            <person name="Goodwin S.B."/>
            <person name="Spatafora J.W."/>
            <person name="Crous P.W."/>
            <person name="Grigoriev I.V."/>
        </authorList>
    </citation>
    <scope>NUCLEOTIDE SEQUENCE [LARGE SCALE GENOMIC DNA]</scope>
    <source>
        <strain evidence="2 3">CBS 611.86</strain>
    </source>
</reference>
<gene>
    <name evidence="2" type="ORF">BDV95DRAFT_589567</name>
</gene>
<keyword evidence="3" id="KW-1185">Reference proteome</keyword>
<organism evidence="2 3">
    <name type="scientific">Massariosphaeria phaeospora</name>
    <dbReference type="NCBI Taxonomy" id="100035"/>
    <lineage>
        <taxon>Eukaryota</taxon>
        <taxon>Fungi</taxon>
        <taxon>Dikarya</taxon>
        <taxon>Ascomycota</taxon>
        <taxon>Pezizomycotina</taxon>
        <taxon>Dothideomycetes</taxon>
        <taxon>Pleosporomycetidae</taxon>
        <taxon>Pleosporales</taxon>
        <taxon>Pleosporales incertae sedis</taxon>
        <taxon>Massariosphaeria</taxon>
    </lineage>
</organism>
<accession>A0A7C8IDF9</accession>
<evidence type="ECO:0000313" key="3">
    <source>
        <dbReference type="Proteomes" id="UP000481861"/>
    </source>
</evidence>
<evidence type="ECO:0000256" key="1">
    <source>
        <dbReference type="SAM" id="MobiDB-lite"/>
    </source>
</evidence>